<evidence type="ECO:0000313" key="2">
    <source>
        <dbReference type="EMBL" id="USS44714.1"/>
    </source>
</evidence>
<dbReference type="Proteomes" id="UP000594892">
    <property type="component" value="Chromosome 2"/>
</dbReference>
<dbReference type="Proteomes" id="UP001056386">
    <property type="component" value="Chromosome 1"/>
</dbReference>
<organism evidence="1 3">
    <name type="scientific">Burkholderia glumae</name>
    <name type="common">Pseudomonas glumae</name>
    <dbReference type="NCBI Taxonomy" id="337"/>
    <lineage>
        <taxon>Bacteria</taxon>
        <taxon>Pseudomonadati</taxon>
        <taxon>Pseudomonadota</taxon>
        <taxon>Betaproteobacteria</taxon>
        <taxon>Burkholderiales</taxon>
        <taxon>Burkholderiaceae</taxon>
        <taxon>Burkholderia</taxon>
    </lineage>
</organism>
<reference evidence="1 3" key="1">
    <citation type="submission" date="2020-12" db="EMBL/GenBank/DDBJ databases">
        <title>FDA dAtabase for Regulatory Grade micrObial Sequences (FDA-ARGOS): Supporting development and validation of Infectious Disease Dx tests.</title>
        <authorList>
            <person name="Minogue T."/>
            <person name="Wolcott M."/>
            <person name="Wasieloski L."/>
            <person name="Aguilar W."/>
            <person name="Moore D."/>
            <person name="Jaissle J."/>
            <person name="Tallon L."/>
            <person name="Sadzewicz L."/>
            <person name="Zhao X."/>
            <person name="Boylan J."/>
            <person name="Ott S."/>
            <person name="Bowen H."/>
            <person name="Vavikolanu K."/>
            <person name="Mehta A."/>
            <person name="Aluvathingal J."/>
            <person name="Nadendla S."/>
            <person name="Yan Y."/>
            <person name="Sichtig H."/>
        </authorList>
    </citation>
    <scope>NUCLEOTIDE SEQUENCE [LARGE SCALE GENOMIC DNA]</scope>
    <source>
        <strain evidence="1 3">FDAARGOS_949</strain>
    </source>
</reference>
<evidence type="ECO:0000313" key="4">
    <source>
        <dbReference type="Proteomes" id="UP001056386"/>
    </source>
</evidence>
<gene>
    <name evidence="1" type="ORF">I6H06_15470</name>
    <name evidence="2" type="ORF">NFI99_24115</name>
</gene>
<keyword evidence="4" id="KW-1185">Reference proteome</keyword>
<protein>
    <recommendedName>
        <fullName evidence="5">DUF1508 domain-containing protein</fullName>
    </recommendedName>
</protein>
<evidence type="ECO:0000313" key="3">
    <source>
        <dbReference type="Proteomes" id="UP000594892"/>
    </source>
</evidence>
<reference evidence="2" key="2">
    <citation type="submission" date="2022-06" db="EMBL/GenBank/DDBJ databases">
        <title>Draft genome sequence of Burkholderia glumae strain GR20004 isolated from rice panicle showing bacterial panicle blight.</title>
        <authorList>
            <person name="Choi S.Y."/>
            <person name="Lee Y.H."/>
        </authorList>
    </citation>
    <scope>NUCLEOTIDE SEQUENCE</scope>
    <source>
        <strain evidence="2">GR20004</strain>
    </source>
</reference>
<dbReference type="AlphaFoldDB" id="A0AAQ0BUH2"/>
<sequence>MDTPRYEIFEEDNGRWYWQLQAAEGATGSPRALYSPLGFATRDEAERNLHLFDTSPTDAHGRKLLPQATLDGLVRLAADGCPDCMGVEIAPVQRQAPDHGGCNWTWHPTGSTAGCADCLREAVQALRAVCNLSDPA</sequence>
<dbReference type="GeneID" id="45697886"/>
<dbReference type="RefSeq" id="WP_035977028.1">
    <property type="nucleotide sequence ID" value="NZ_CP023203.1"/>
</dbReference>
<evidence type="ECO:0008006" key="5">
    <source>
        <dbReference type="Google" id="ProtNLM"/>
    </source>
</evidence>
<proteinExistence type="predicted"/>
<accession>A0AAQ0BUH2</accession>
<name>A0AAQ0BUH2_BURGL</name>
<dbReference type="EMBL" id="CP065601">
    <property type="protein sequence ID" value="QPQ93625.1"/>
    <property type="molecule type" value="Genomic_DNA"/>
</dbReference>
<dbReference type="EMBL" id="CP099587">
    <property type="protein sequence ID" value="USS44714.1"/>
    <property type="molecule type" value="Genomic_DNA"/>
</dbReference>
<evidence type="ECO:0000313" key="1">
    <source>
        <dbReference type="EMBL" id="QPQ93625.1"/>
    </source>
</evidence>